<dbReference type="AlphaFoldDB" id="A0AAE0ZZ99"/>
<evidence type="ECO:0000313" key="1">
    <source>
        <dbReference type="EMBL" id="KAK3778210.1"/>
    </source>
</evidence>
<name>A0AAE0ZZ99_9GAST</name>
<dbReference type="EMBL" id="JAWDGP010002984">
    <property type="protein sequence ID" value="KAK3778210.1"/>
    <property type="molecule type" value="Genomic_DNA"/>
</dbReference>
<gene>
    <name evidence="1" type="ORF">RRG08_060137</name>
</gene>
<proteinExistence type="predicted"/>
<accession>A0AAE0ZZ99</accession>
<evidence type="ECO:0000313" key="2">
    <source>
        <dbReference type="Proteomes" id="UP001283361"/>
    </source>
</evidence>
<keyword evidence="2" id="KW-1185">Reference proteome</keyword>
<reference evidence="1" key="1">
    <citation type="journal article" date="2023" name="G3 (Bethesda)">
        <title>A reference genome for the long-term kleptoplast-retaining sea slug Elysia crispata morphotype clarki.</title>
        <authorList>
            <person name="Eastman K.E."/>
            <person name="Pendleton A.L."/>
            <person name="Shaikh M.A."/>
            <person name="Suttiyut T."/>
            <person name="Ogas R."/>
            <person name="Tomko P."/>
            <person name="Gavelis G."/>
            <person name="Widhalm J.R."/>
            <person name="Wisecaver J.H."/>
        </authorList>
    </citation>
    <scope>NUCLEOTIDE SEQUENCE</scope>
    <source>
        <strain evidence="1">ECLA1</strain>
    </source>
</reference>
<sequence length="71" mass="7772">MDTVSELARVLWSATDYASGPTRPQVGPGEIDTRTTRSVWRTRLGRSKLSDTDQYTESGSLAGLLLPSFPD</sequence>
<dbReference type="Proteomes" id="UP001283361">
    <property type="component" value="Unassembled WGS sequence"/>
</dbReference>
<organism evidence="1 2">
    <name type="scientific">Elysia crispata</name>
    <name type="common">lettuce slug</name>
    <dbReference type="NCBI Taxonomy" id="231223"/>
    <lineage>
        <taxon>Eukaryota</taxon>
        <taxon>Metazoa</taxon>
        <taxon>Spiralia</taxon>
        <taxon>Lophotrochozoa</taxon>
        <taxon>Mollusca</taxon>
        <taxon>Gastropoda</taxon>
        <taxon>Heterobranchia</taxon>
        <taxon>Euthyneura</taxon>
        <taxon>Panpulmonata</taxon>
        <taxon>Sacoglossa</taxon>
        <taxon>Placobranchoidea</taxon>
        <taxon>Plakobranchidae</taxon>
        <taxon>Elysia</taxon>
    </lineage>
</organism>
<comment type="caution">
    <text evidence="1">The sequence shown here is derived from an EMBL/GenBank/DDBJ whole genome shotgun (WGS) entry which is preliminary data.</text>
</comment>
<protein>
    <submittedName>
        <fullName evidence="1">Uncharacterized protein</fullName>
    </submittedName>
</protein>